<keyword evidence="4" id="KW-1185">Reference proteome</keyword>
<name>A0A830H8L2_9CHLO</name>
<sequence length="688" mass="74551">MKRWWFVPPRARAAAQTLPMSRVGDDAERVTQLAVDMAPELLQKVPAAGRVHIGRCIKYRRMNPHEMLFKQGDEGNAFYAVLSGTCEVRILQRRSSDHGGVTEPSVAPSVPPNANGVPSSGARQKRRGSVTRRMSSVPAATAARSTKGLAAEGTSLGNAAGDASEQDPAAKEGQDKRSKSVLRKMSSVAVSTKATDPAANCAGALSERRDSRRRSSGRLSISIDPIAIAERFASMHNEIQTSCAAKNESVYGTVVKVVLPGDSFGELALIDSSKCRLASITAGNGGAELLELMRIDYDVTLRAAQEEALQSQLSFLRAIGPMRMLRREDAVRVVCALKPITCGLWTVAAKRGAPALGMYLVQSGECRLLAPGNSDDCVDVEAAAIGPRDTFGEEALRRDRRGNPAPAEHKVTVVSARSRTELLMLPRRDALRLLGTLCRSMLAKHAASRLDRLGAREQQTKRARKQAVRAAAKHQALVKSPPRLRLSTSDKISDANLSASCPVPRLDLAQIHRVYGGDEKNGVGDTVSTPRLSALRCRCRLLNDDDFVSFTARHARPVESGGVIATATDLALQRRRRHEASRRSSTSGANSAKIQSTSRQRPIVLPPVTSHLNPSSCDRHGSSVLMTMVPKSLRGPAWRLLGDSPASSMANRETPRARAIERVELAEMMEVRRHEALADVRSWVVSLW</sequence>
<evidence type="ECO:0000259" key="2">
    <source>
        <dbReference type="PROSITE" id="PS50042"/>
    </source>
</evidence>
<feature type="domain" description="Cyclic nucleotide-binding" evidence="2">
    <location>
        <begin position="350"/>
        <end position="435"/>
    </location>
</feature>
<feature type="domain" description="Cyclic nucleotide-binding" evidence="2">
    <location>
        <begin position="254"/>
        <end position="318"/>
    </location>
</feature>
<dbReference type="InterPro" id="IPR000595">
    <property type="entry name" value="cNMP-bd_dom"/>
</dbReference>
<reference evidence="3" key="1">
    <citation type="submission" date="2020-10" db="EMBL/GenBank/DDBJ databases">
        <title>Unveiling of a novel bifunctional photoreceptor, Dualchrome1, isolated from a cosmopolitan green alga.</title>
        <authorList>
            <person name="Suzuki S."/>
            <person name="Kawachi M."/>
        </authorList>
    </citation>
    <scope>NUCLEOTIDE SEQUENCE</scope>
    <source>
        <strain evidence="3">NIES 2893</strain>
    </source>
</reference>
<dbReference type="PANTHER" id="PTHR23011:SF28">
    <property type="entry name" value="CYCLIC NUCLEOTIDE-BINDING DOMAIN CONTAINING PROTEIN"/>
    <property type="match status" value="1"/>
</dbReference>
<dbReference type="CDD" id="cd00038">
    <property type="entry name" value="CAP_ED"/>
    <property type="match status" value="2"/>
</dbReference>
<protein>
    <recommendedName>
        <fullName evidence="2">Cyclic nucleotide-binding domain-containing protein</fullName>
    </recommendedName>
</protein>
<evidence type="ECO:0000313" key="3">
    <source>
        <dbReference type="EMBL" id="GHP02932.1"/>
    </source>
</evidence>
<evidence type="ECO:0000313" key="4">
    <source>
        <dbReference type="Proteomes" id="UP000660262"/>
    </source>
</evidence>
<dbReference type="EMBL" id="BNJQ01000004">
    <property type="protein sequence ID" value="GHP02932.1"/>
    <property type="molecule type" value="Genomic_DNA"/>
</dbReference>
<dbReference type="InterPro" id="IPR014710">
    <property type="entry name" value="RmlC-like_jellyroll"/>
</dbReference>
<feature type="compositionally biased region" description="Polar residues" evidence="1">
    <location>
        <begin position="588"/>
        <end position="600"/>
    </location>
</feature>
<dbReference type="AlphaFoldDB" id="A0A830H8L2"/>
<dbReference type="Gene3D" id="2.60.120.10">
    <property type="entry name" value="Jelly Rolls"/>
    <property type="match status" value="3"/>
</dbReference>
<dbReference type="OrthoDB" id="2021138at2759"/>
<evidence type="ECO:0000256" key="1">
    <source>
        <dbReference type="SAM" id="MobiDB-lite"/>
    </source>
</evidence>
<feature type="compositionally biased region" description="Basic and acidic residues" evidence="1">
    <location>
        <begin position="168"/>
        <end position="178"/>
    </location>
</feature>
<dbReference type="Proteomes" id="UP000660262">
    <property type="component" value="Unassembled WGS sequence"/>
</dbReference>
<feature type="region of interest" description="Disordered" evidence="1">
    <location>
        <begin position="571"/>
        <end position="619"/>
    </location>
</feature>
<dbReference type="PANTHER" id="PTHR23011">
    <property type="entry name" value="CYCLIC NUCLEOTIDE-BINDING DOMAIN CONTAINING PROTEIN"/>
    <property type="match status" value="1"/>
</dbReference>
<feature type="region of interest" description="Disordered" evidence="1">
    <location>
        <begin position="95"/>
        <end position="194"/>
    </location>
</feature>
<accession>A0A830H8L2</accession>
<dbReference type="InterPro" id="IPR018490">
    <property type="entry name" value="cNMP-bd_dom_sf"/>
</dbReference>
<dbReference type="PROSITE" id="PS50042">
    <property type="entry name" value="CNMP_BINDING_3"/>
    <property type="match status" value="3"/>
</dbReference>
<organism evidence="3 4">
    <name type="scientific">Pycnococcus provasolii</name>
    <dbReference type="NCBI Taxonomy" id="41880"/>
    <lineage>
        <taxon>Eukaryota</taxon>
        <taxon>Viridiplantae</taxon>
        <taxon>Chlorophyta</taxon>
        <taxon>Pseudoscourfieldiophyceae</taxon>
        <taxon>Pseudoscourfieldiales</taxon>
        <taxon>Pycnococcaceae</taxon>
        <taxon>Pycnococcus</taxon>
    </lineage>
</organism>
<proteinExistence type="predicted"/>
<feature type="domain" description="Cyclic nucleotide-binding" evidence="2">
    <location>
        <begin position="41"/>
        <end position="88"/>
    </location>
</feature>
<dbReference type="SUPFAM" id="SSF51206">
    <property type="entry name" value="cAMP-binding domain-like"/>
    <property type="match status" value="2"/>
</dbReference>
<comment type="caution">
    <text evidence="3">The sequence shown here is derived from an EMBL/GenBank/DDBJ whole genome shotgun (WGS) entry which is preliminary data.</text>
</comment>
<gene>
    <name evidence="3" type="ORF">PPROV_000168700</name>
</gene>